<name>A0A5C6AEP5_9BACT</name>
<dbReference type="Gene3D" id="1.10.1330.10">
    <property type="entry name" value="Dockerin domain"/>
    <property type="match status" value="1"/>
</dbReference>
<dbReference type="Gene3D" id="1.50.10.140">
    <property type="match status" value="1"/>
</dbReference>
<evidence type="ECO:0000313" key="1">
    <source>
        <dbReference type="EMBL" id="TWT97645.1"/>
    </source>
</evidence>
<dbReference type="Proteomes" id="UP000317421">
    <property type="component" value="Unassembled WGS sequence"/>
</dbReference>
<organism evidence="1 2">
    <name type="scientific">Botrimarina colliarenosi</name>
    <dbReference type="NCBI Taxonomy" id="2528001"/>
    <lineage>
        <taxon>Bacteria</taxon>
        <taxon>Pseudomonadati</taxon>
        <taxon>Planctomycetota</taxon>
        <taxon>Planctomycetia</taxon>
        <taxon>Pirellulales</taxon>
        <taxon>Lacipirellulaceae</taxon>
        <taxon>Botrimarina</taxon>
    </lineage>
</organism>
<dbReference type="InterPro" id="IPR013424">
    <property type="entry name" value="Ice-binding_C"/>
</dbReference>
<dbReference type="GO" id="GO:0000272">
    <property type="term" value="P:polysaccharide catabolic process"/>
    <property type="evidence" value="ECO:0007669"/>
    <property type="project" value="InterPro"/>
</dbReference>
<dbReference type="NCBIfam" id="TIGR02595">
    <property type="entry name" value="PEP_CTERM"/>
    <property type="match status" value="1"/>
</dbReference>
<dbReference type="SUPFAM" id="SSF63446">
    <property type="entry name" value="Type I dockerin domain"/>
    <property type="match status" value="1"/>
</dbReference>
<evidence type="ECO:0000313" key="2">
    <source>
        <dbReference type="Proteomes" id="UP000317421"/>
    </source>
</evidence>
<sequence>MPQHHGALLGFPLVVVAILGAKAPAQDLAAFRTDQIARLQNYVLDAIQPSGLVRDSLVLNPAASSFHPATPDAAGFALVSLAAFDQLGTLPNAGQKVVDILRAYNGLTPGVTPLRSPNGHYLHFLDINTGGDPPGWDDSYSPIGSALVVAGAQFARNHFAMAGSPLAGEIDALTQTLTESIDFNAAIHPSRDGRVWLDMTSSGGGAGGAVRPWNEYQLVVSLALRQQGNNDRAVAVRRQWLNAQLAPKQSYQGIVTATDSPSGFAPAFWTQQAQFFNGDFRNDPKFQTLLTNQQRADRQYSAQVLEEAYRYGLTAGVSPDGYYADRILDHPGEVFSPEAVAAWGDIETLLDFAADQPPASDPRYRYGLVRVSDAQPGWVPNDAGLVDHLFLLFGLVESLEPSFFAERVFAPLAAGDFNFDGSVDAADYTVWRDSVGTTSNMAADADLDGDVDVVDRLLWATNYGAGFGVATTRSVPEPGGLILVTIGLVWASAGRRNR</sequence>
<keyword evidence="2" id="KW-1185">Reference proteome</keyword>
<dbReference type="InterPro" id="IPR036439">
    <property type="entry name" value="Dockerin_dom_sf"/>
</dbReference>
<comment type="caution">
    <text evidence="1">The sequence shown here is derived from an EMBL/GenBank/DDBJ whole genome shotgun (WGS) entry which is preliminary data.</text>
</comment>
<dbReference type="EMBL" id="SJPR01000002">
    <property type="protein sequence ID" value="TWT97645.1"/>
    <property type="molecule type" value="Genomic_DNA"/>
</dbReference>
<proteinExistence type="predicted"/>
<protein>
    <submittedName>
        <fullName evidence="1">Uncharacterized protein</fullName>
    </submittedName>
</protein>
<dbReference type="RefSeq" id="WP_197526407.1">
    <property type="nucleotide sequence ID" value="NZ_SJPR01000002.1"/>
</dbReference>
<accession>A0A5C6AEP5</accession>
<reference evidence="1 2" key="1">
    <citation type="submission" date="2019-02" db="EMBL/GenBank/DDBJ databases">
        <title>Deep-cultivation of Planctomycetes and their phenomic and genomic characterization uncovers novel biology.</title>
        <authorList>
            <person name="Wiegand S."/>
            <person name="Jogler M."/>
            <person name="Boedeker C."/>
            <person name="Pinto D."/>
            <person name="Vollmers J."/>
            <person name="Rivas-Marin E."/>
            <person name="Kohn T."/>
            <person name="Peeters S.H."/>
            <person name="Heuer A."/>
            <person name="Rast P."/>
            <person name="Oberbeckmann S."/>
            <person name="Bunk B."/>
            <person name="Jeske O."/>
            <person name="Meyerdierks A."/>
            <person name="Storesund J.E."/>
            <person name="Kallscheuer N."/>
            <person name="Luecker S."/>
            <person name="Lage O.M."/>
            <person name="Pohl T."/>
            <person name="Merkel B.J."/>
            <person name="Hornburger P."/>
            <person name="Mueller R.-W."/>
            <person name="Bruemmer F."/>
            <person name="Labrenz M."/>
            <person name="Spormann A.M."/>
            <person name="Op Den Camp H."/>
            <person name="Overmann J."/>
            <person name="Amann R."/>
            <person name="Jetten M.S.M."/>
            <person name="Mascher T."/>
            <person name="Medema M.H."/>
            <person name="Devos D.P."/>
            <person name="Kaster A.-K."/>
            <person name="Ovreas L."/>
            <person name="Rohde M."/>
            <person name="Galperin M.Y."/>
            <person name="Jogler C."/>
        </authorList>
    </citation>
    <scope>NUCLEOTIDE SEQUENCE [LARGE SCALE GENOMIC DNA]</scope>
    <source>
        <strain evidence="1 2">Pla108</strain>
    </source>
</reference>
<gene>
    <name evidence="1" type="ORF">Pla108_17970</name>
</gene>
<dbReference type="AlphaFoldDB" id="A0A5C6AEP5"/>